<evidence type="ECO:0000313" key="1">
    <source>
        <dbReference type="EMBL" id="MBW48609.1"/>
    </source>
</evidence>
<organism evidence="1">
    <name type="scientific">Anopheles triannulatus</name>
    <dbReference type="NCBI Taxonomy" id="58253"/>
    <lineage>
        <taxon>Eukaryota</taxon>
        <taxon>Metazoa</taxon>
        <taxon>Ecdysozoa</taxon>
        <taxon>Arthropoda</taxon>
        <taxon>Hexapoda</taxon>
        <taxon>Insecta</taxon>
        <taxon>Pterygota</taxon>
        <taxon>Neoptera</taxon>
        <taxon>Endopterygota</taxon>
        <taxon>Diptera</taxon>
        <taxon>Nematocera</taxon>
        <taxon>Culicoidea</taxon>
        <taxon>Culicidae</taxon>
        <taxon>Anophelinae</taxon>
        <taxon>Anopheles</taxon>
    </lineage>
</organism>
<proteinExistence type="predicted"/>
<protein>
    <submittedName>
        <fullName evidence="1">Putative secreted protein</fullName>
    </submittedName>
</protein>
<dbReference type="AlphaFoldDB" id="A0A2M4B6D1"/>
<dbReference type="EMBL" id="GGFK01015288">
    <property type="protein sequence ID" value="MBW48609.1"/>
    <property type="molecule type" value="Transcribed_RNA"/>
</dbReference>
<accession>A0A2M4B6D1</accession>
<sequence length="106" mass="12107">MLLWIRQCMLLHPIASKNPTHERGATLSSAARCLSIANRMHLPFVDRKRCASVVVSYPYPFPTRPGCCCVFSKFGFDHFKRCVCSVEEGKKWQKMMIASDRALRVS</sequence>
<reference evidence="1" key="1">
    <citation type="submission" date="2018-01" db="EMBL/GenBank/DDBJ databases">
        <title>An insight into the sialome of Amazonian anophelines.</title>
        <authorList>
            <person name="Ribeiro J.M."/>
            <person name="Scarpassa V."/>
            <person name="Calvo E."/>
        </authorList>
    </citation>
    <scope>NUCLEOTIDE SEQUENCE</scope>
    <source>
        <tissue evidence="1">Salivary glands</tissue>
    </source>
</reference>
<name>A0A2M4B6D1_9DIPT</name>